<name>A0ABX0GRR9_9ACTN</name>
<evidence type="ECO:0000256" key="1">
    <source>
        <dbReference type="ARBA" id="ARBA00022723"/>
    </source>
</evidence>
<keyword evidence="1" id="KW-0479">Metal-binding</keyword>
<evidence type="ECO:0000256" key="2">
    <source>
        <dbReference type="ARBA" id="ARBA00022801"/>
    </source>
</evidence>
<dbReference type="Gene3D" id="3.30.70.360">
    <property type="match status" value="1"/>
</dbReference>
<evidence type="ECO:0000313" key="5">
    <source>
        <dbReference type="EMBL" id="NHC13180.1"/>
    </source>
</evidence>
<organism evidence="5 6">
    <name type="scientific">Motilibacter deserti</name>
    <dbReference type="NCBI Taxonomy" id="2714956"/>
    <lineage>
        <taxon>Bacteria</taxon>
        <taxon>Bacillati</taxon>
        <taxon>Actinomycetota</taxon>
        <taxon>Actinomycetes</taxon>
        <taxon>Motilibacterales</taxon>
        <taxon>Motilibacteraceae</taxon>
        <taxon>Motilibacter</taxon>
    </lineage>
</organism>
<dbReference type="InterPro" id="IPR011650">
    <property type="entry name" value="Peptidase_M20_dimer"/>
</dbReference>
<dbReference type="InterPro" id="IPR050072">
    <property type="entry name" value="Peptidase_M20A"/>
</dbReference>
<protein>
    <recommendedName>
        <fullName evidence="3">Succinyl-diaminopimelate desuccinylase</fullName>
        <ecNumber evidence="3">3.5.1.18</ecNumber>
    </recommendedName>
</protein>
<sequence>MDVVALTAAVCDVPSVSGSEAPLADAVEEALRKVPGLAVDRDGDAVVARTMLGRPERAVVAGHLDTVPLAAGSLPTRLEGGVLHGRGAVDMKGGVAVALRLAATVPAPTRDVTYVFYDHEEVEAARNGLGRIARTHPEWLAADFAILMEPSDAQVEGGCNGTLRAEVTTRGVAAHSARAWMGRNAIHEAGILLDRLRAYEPREVEVDGLVYREGLNAVLVRGGVAGNVIPDECVVTVNYRFAPTLSVEEAEQHVRHLFEGYDVRVVDAAAGARPGLNVPAAAAFVAAVGAEPKPKYGWTDVARFSALGVPAVNYGPGDPSLAHRDDERVPVAQLLACEERLRAWLTS</sequence>
<dbReference type="SUPFAM" id="SSF53187">
    <property type="entry name" value="Zn-dependent exopeptidases"/>
    <property type="match status" value="1"/>
</dbReference>
<dbReference type="Gene3D" id="3.40.630.10">
    <property type="entry name" value="Zn peptidases"/>
    <property type="match status" value="1"/>
</dbReference>
<dbReference type="PANTHER" id="PTHR43808:SF31">
    <property type="entry name" value="N-ACETYL-L-CITRULLINE DEACETYLASE"/>
    <property type="match status" value="1"/>
</dbReference>
<dbReference type="InterPro" id="IPR036264">
    <property type="entry name" value="Bact_exopeptidase_dim_dom"/>
</dbReference>
<proteinExistence type="predicted"/>
<dbReference type="GO" id="GO:0009014">
    <property type="term" value="F:succinyl-diaminopimelate desuccinylase activity"/>
    <property type="evidence" value="ECO:0007669"/>
    <property type="project" value="UniProtKB-EC"/>
</dbReference>
<dbReference type="InterPro" id="IPR010174">
    <property type="entry name" value="Succinyl-DAP_deSuclase_DapE"/>
</dbReference>
<dbReference type="PANTHER" id="PTHR43808">
    <property type="entry name" value="ACETYLORNITHINE DEACETYLASE"/>
    <property type="match status" value="1"/>
</dbReference>
<feature type="domain" description="Peptidase M20 dimerisation" evidence="4">
    <location>
        <begin position="161"/>
        <end position="259"/>
    </location>
</feature>
<dbReference type="Proteomes" id="UP000800981">
    <property type="component" value="Unassembled WGS sequence"/>
</dbReference>
<keyword evidence="2 5" id="KW-0378">Hydrolase</keyword>
<evidence type="ECO:0000313" key="6">
    <source>
        <dbReference type="Proteomes" id="UP000800981"/>
    </source>
</evidence>
<dbReference type="EMBL" id="JAANNP010000002">
    <property type="protein sequence ID" value="NHC13180.1"/>
    <property type="molecule type" value="Genomic_DNA"/>
</dbReference>
<keyword evidence="6" id="KW-1185">Reference proteome</keyword>
<dbReference type="SUPFAM" id="SSF55031">
    <property type="entry name" value="Bacterial exopeptidase dimerisation domain"/>
    <property type="match status" value="1"/>
</dbReference>
<dbReference type="InterPro" id="IPR002933">
    <property type="entry name" value="Peptidase_M20"/>
</dbReference>
<dbReference type="Pfam" id="PF07687">
    <property type="entry name" value="M20_dimer"/>
    <property type="match status" value="1"/>
</dbReference>
<gene>
    <name evidence="5" type="ORF">G9H71_05220</name>
</gene>
<dbReference type="RefSeq" id="WP_166280470.1">
    <property type="nucleotide sequence ID" value="NZ_JAANNP010000002.1"/>
</dbReference>
<evidence type="ECO:0000259" key="4">
    <source>
        <dbReference type="Pfam" id="PF07687"/>
    </source>
</evidence>
<dbReference type="Pfam" id="PF01546">
    <property type="entry name" value="Peptidase_M20"/>
    <property type="match status" value="1"/>
</dbReference>
<dbReference type="NCBIfam" id="TIGR01900">
    <property type="entry name" value="dapE-gram_pos"/>
    <property type="match status" value="1"/>
</dbReference>
<reference evidence="5 6" key="1">
    <citation type="submission" date="2020-03" db="EMBL/GenBank/DDBJ databases">
        <title>Two novel Motilibacter sp.</title>
        <authorList>
            <person name="Liu S."/>
        </authorList>
    </citation>
    <scope>NUCLEOTIDE SEQUENCE [LARGE SCALE GENOMIC DNA]</scope>
    <source>
        <strain evidence="5 6">E257</strain>
    </source>
</reference>
<evidence type="ECO:0000256" key="3">
    <source>
        <dbReference type="NCBIfam" id="TIGR01900"/>
    </source>
</evidence>
<comment type="caution">
    <text evidence="5">The sequence shown here is derived from an EMBL/GenBank/DDBJ whole genome shotgun (WGS) entry which is preliminary data.</text>
</comment>
<accession>A0ABX0GRR9</accession>
<dbReference type="EC" id="3.5.1.18" evidence="3"/>